<dbReference type="Pfam" id="PF00587">
    <property type="entry name" value="tRNA-synt_2b"/>
    <property type="match status" value="1"/>
</dbReference>
<dbReference type="InterPro" id="IPR036621">
    <property type="entry name" value="Anticodon-bd_dom_sf"/>
</dbReference>
<evidence type="ECO:0000313" key="11">
    <source>
        <dbReference type="Proteomes" id="UP000295518"/>
    </source>
</evidence>
<dbReference type="PROSITE" id="PS50862">
    <property type="entry name" value="AA_TRNA_LIGASE_II"/>
    <property type="match status" value="1"/>
</dbReference>
<evidence type="ECO:0000256" key="5">
    <source>
        <dbReference type="ARBA" id="ARBA00022741"/>
    </source>
</evidence>
<dbReference type="GO" id="GO:0005737">
    <property type="term" value="C:cytoplasm"/>
    <property type="evidence" value="ECO:0007669"/>
    <property type="project" value="InterPro"/>
</dbReference>
<dbReference type="EC" id="6.1.1.14" evidence="2"/>
<dbReference type="Gene3D" id="3.30.930.10">
    <property type="entry name" value="Bira Bifunctional Protein, Domain 2"/>
    <property type="match status" value="1"/>
</dbReference>
<evidence type="ECO:0000256" key="6">
    <source>
        <dbReference type="ARBA" id="ARBA00022840"/>
    </source>
</evidence>
<dbReference type="NCBIfam" id="TIGR00389">
    <property type="entry name" value="glyS_dimeric"/>
    <property type="match status" value="1"/>
</dbReference>
<dbReference type="SUPFAM" id="SSF55681">
    <property type="entry name" value="Class II aaRS and biotin synthetases"/>
    <property type="match status" value="1"/>
</dbReference>
<dbReference type="GO" id="GO:0006426">
    <property type="term" value="P:glycyl-tRNA aminoacylation"/>
    <property type="evidence" value="ECO:0007669"/>
    <property type="project" value="InterPro"/>
</dbReference>
<dbReference type="InterPro" id="IPR027031">
    <property type="entry name" value="Gly-tRNA_synthase/POLG2"/>
</dbReference>
<dbReference type="InterPro" id="IPR002314">
    <property type="entry name" value="aa-tRNA-synt_IIb"/>
</dbReference>
<dbReference type="PRINTS" id="PR01043">
    <property type="entry name" value="TRNASYNTHGLY"/>
</dbReference>
<comment type="caution">
    <text evidence="10">The sequence shown here is derived from an EMBL/GenBank/DDBJ whole genome shotgun (WGS) entry which is preliminary data.</text>
</comment>
<dbReference type="RefSeq" id="WP_166623197.1">
    <property type="nucleotide sequence ID" value="NZ_NNCE01000005.1"/>
</dbReference>
<protein>
    <recommendedName>
        <fullName evidence="2">glycine--tRNA ligase</fullName>
        <ecNumber evidence="2">6.1.1.14</ecNumber>
    </recommendedName>
</protein>
<evidence type="ECO:0000256" key="8">
    <source>
        <dbReference type="ARBA" id="ARBA00023146"/>
    </source>
</evidence>
<organism evidence="10 11">
    <name type="scientific">Mycoplasma testudineum</name>
    <dbReference type="NCBI Taxonomy" id="244584"/>
    <lineage>
        <taxon>Bacteria</taxon>
        <taxon>Bacillati</taxon>
        <taxon>Mycoplasmatota</taxon>
        <taxon>Mollicutes</taxon>
        <taxon>Mycoplasmataceae</taxon>
        <taxon>Mycoplasma</taxon>
    </lineage>
</organism>
<evidence type="ECO:0000256" key="2">
    <source>
        <dbReference type="ARBA" id="ARBA00012829"/>
    </source>
</evidence>
<dbReference type="Gene3D" id="3.40.50.800">
    <property type="entry name" value="Anticodon-binding domain"/>
    <property type="match status" value="1"/>
</dbReference>
<dbReference type="GO" id="GO:0005524">
    <property type="term" value="F:ATP binding"/>
    <property type="evidence" value="ECO:0007669"/>
    <property type="project" value="UniProtKB-KW"/>
</dbReference>
<dbReference type="EMBL" id="SNWN01000013">
    <property type="protein sequence ID" value="TDO19819.1"/>
    <property type="molecule type" value="Genomic_DNA"/>
</dbReference>
<evidence type="ECO:0000256" key="4">
    <source>
        <dbReference type="ARBA" id="ARBA00022598"/>
    </source>
</evidence>
<evidence type="ECO:0000313" key="10">
    <source>
        <dbReference type="EMBL" id="TDO19819.1"/>
    </source>
</evidence>
<keyword evidence="3" id="KW-0963">Cytoplasm</keyword>
<dbReference type="NCBIfam" id="NF003211">
    <property type="entry name" value="PRK04173.1"/>
    <property type="match status" value="1"/>
</dbReference>
<dbReference type="Pfam" id="PF03129">
    <property type="entry name" value="HGTP_anticodon"/>
    <property type="match status" value="1"/>
</dbReference>
<evidence type="ECO:0000256" key="1">
    <source>
        <dbReference type="ARBA" id="ARBA00008226"/>
    </source>
</evidence>
<dbReference type="InterPro" id="IPR002315">
    <property type="entry name" value="tRNA-synt_gly"/>
</dbReference>
<dbReference type="InterPro" id="IPR045864">
    <property type="entry name" value="aa-tRNA-synth_II/BPL/LPL"/>
</dbReference>
<dbReference type="SUPFAM" id="SSF52954">
    <property type="entry name" value="Class II aaRS ABD-related"/>
    <property type="match status" value="1"/>
</dbReference>
<evidence type="ECO:0000256" key="7">
    <source>
        <dbReference type="ARBA" id="ARBA00022917"/>
    </source>
</evidence>
<dbReference type="GO" id="GO:0004820">
    <property type="term" value="F:glycine-tRNA ligase activity"/>
    <property type="evidence" value="ECO:0007669"/>
    <property type="project" value="UniProtKB-EC"/>
</dbReference>
<reference evidence="10 11" key="1">
    <citation type="submission" date="2019-03" db="EMBL/GenBank/DDBJ databases">
        <title>Genomic Encyclopedia of Archaeal and Bacterial Type Strains, Phase II (KMG-II): from individual species to whole genera.</title>
        <authorList>
            <person name="Goeker M."/>
        </authorList>
    </citation>
    <scope>NUCLEOTIDE SEQUENCE [LARGE SCALE GENOMIC DNA]</scope>
    <source>
        <strain evidence="10 11">ATCC 700618</strain>
    </source>
</reference>
<keyword evidence="8 10" id="KW-0030">Aminoacyl-tRNA synthetase</keyword>
<dbReference type="AlphaFoldDB" id="A0A4V3C2Z9"/>
<keyword evidence="5" id="KW-0547">Nucleotide-binding</keyword>
<dbReference type="CDD" id="cd00774">
    <property type="entry name" value="GlyRS-like_core"/>
    <property type="match status" value="1"/>
</dbReference>
<evidence type="ECO:0000259" key="9">
    <source>
        <dbReference type="PROSITE" id="PS50862"/>
    </source>
</evidence>
<keyword evidence="7" id="KW-0648">Protein biosynthesis</keyword>
<dbReference type="PANTHER" id="PTHR10745">
    <property type="entry name" value="GLYCYL-TRNA SYNTHETASE/DNA POLYMERASE SUBUNIT GAMMA-2"/>
    <property type="match status" value="1"/>
</dbReference>
<dbReference type="PANTHER" id="PTHR10745:SF8">
    <property type="entry name" value="DNA POLYMERASE SUBUNIT GAMMA-2, MITOCHONDRIAL"/>
    <property type="match status" value="1"/>
</dbReference>
<accession>A0A4V3C2Z9</accession>
<name>A0A4V3C2Z9_9MOLU</name>
<evidence type="ECO:0000256" key="3">
    <source>
        <dbReference type="ARBA" id="ARBA00022490"/>
    </source>
</evidence>
<keyword evidence="6" id="KW-0067">ATP-binding</keyword>
<gene>
    <name evidence="10" type="ORF">EI74_0624</name>
</gene>
<dbReference type="InterPro" id="IPR033731">
    <property type="entry name" value="GlyRS-like_core"/>
</dbReference>
<dbReference type="InterPro" id="IPR004154">
    <property type="entry name" value="Anticodon-bd"/>
</dbReference>
<keyword evidence="4" id="KW-0436">Ligase</keyword>
<proteinExistence type="inferred from homology"/>
<feature type="domain" description="Aminoacyl-transfer RNA synthetases class-II family profile" evidence="9">
    <location>
        <begin position="114"/>
        <end position="372"/>
    </location>
</feature>
<dbReference type="Proteomes" id="UP000295518">
    <property type="component" value="Unassembled WGS sequence"/>
</dbReference>
<comment type="similarity">
    <text evidence="1">Belongs to the class-II aminoacyl-tRNA synthetase family.</text>
</comment>
<dbReference type="InterPro" id="IPR006195">
    <property type="entry name" value="aa-tRNA-synth_II"/>
</dbReference>
<keyword evidence="11" id="KW-1185">Reference proteome</keyword>
<sequence length="454" mass="53052">MQKKYEENFMTLLTNHLKESGFVFQGSEIYGGLSNTWDYGPYGTILKDKISNFWKSYFIKNRKNSYLIDSKILMNPLVWKSSGHLSNFTDLLIENKLTQKRYRADHLLEAFYSESEVAKFTQEQMLDLIKKHYPNIENKKTEWSEIRKFNLMFETYQGVIEGKKDTIYLRPETAQGIFINFKNVQRTMRAHLPLAIGQIGKSFRNEVTPGNFIFRTREFEQMELEVFVDPEKSMEAFDEYVNASYEFVLSLGIEKENIRIRKHSDEELSHYSKATSDIEFLFPWGWGELMGIAHRGDYDLSQHELGSKVNLQYQDPFTNKKYIPHVIEPSVGLDRLMLAILCQSFEIDEMNDNRILLDLPVQLSIHDVAILPLVKKQLDEAEIIESKLKQLGLSTILDSSGSIGKRYRRYDSLGIKYCLTIDYDSSSEQTFTLRDSKTMEQKRLSLEQIINLIQ</sequence>